<reference evidence="1" key="1">
    <citation type="submission" date="2016-12" db="EMBL/GenBank/DDBJ databases">
        <authorList>
            <person name="Moulin L."/>
        </authorList>
    </citation>
    <scope>NUCLEOTIDE SEQUENCE [LARGE SCALE GENOMIC DNA]</scope>
    <source>
        <strain evidence="1">STM 7183</strain>
    </source>
</reference>
<name>A0A1N7SND7_9BURK</name>
<dbReference type="EMBL" id="CYGY02000067">
    <property type="protein sequence ID" value="SIT48946.1"/>
    <property type="molecule type" value="Genomic_DNA"/>
</dbReference>
<evidence type="ECO:0000313" key="1">
    <source>
        <dbReference type="EMBL" id="SIT48946.1"/>
    </source>
</evidence>
<gene>
    <name evidence="1" type="ORF">BN2476_670019</name>
</gene>
<dbReference type="AlphaFoldDB" id="A0A1N7SND7"/>
<sequence>MDAANADGDAVHKQYDVALARLEQAFLRVQRAASCYPSDSLAVFEARQAYERARLVWLSAELALRGDALLKASRSRVPRSNVLVVGRSDQVVRSLVVLLKTQGYAAAVGCSVAELYGALRESVHTVVLVSVDCAMARDRALLDVIRHAVSPLPFVALIRGGLANLQPVAFDRVVSDPSDIGQITGALDQVTAIHVAVVPPLPIAPQGDAGLAVAQE</sequence>
<protein>
    <recommendedName>
        <fullName evidence="3">Response regulatory domain-containing protein</fullName>
    </recommendedName>
</protein>
<dbReference type="SUPFAM" id="SSF52172">
    <property type="entry name" value="CheY-like"/>
    <property type="match status" value="1"/>
</dbReference>
<keyword evidence="2" id="KW-1185">Reference proteome</keyword>
<organism evidence="1 2">
    <name type="scientific">Paraburkholderia piptadeniae</name>
    <dbReference type="NCBI Taxonomy" id="1701573"/>
    <lineage>
        <taxon>Bacteria</taxon>
        <taxon>Pseudomonadati</taxon>
        <taxon>Pseudomonadota</taxon>
        <taxon>Betaproteobacteria</taxon>
        <taxon>Burkholderiales</taxon>
        <taxon>Burkholderiaceae</taxon>
        <taxon>Paraburkholderia</taxon>
    </lineage>
</organism>
<dbReference type="Proteomes" id="UP000195569">
    <property type="component" value="Unassembled WGS sequence"/>
</dbReference>
<evidence type="ECO:0008006" key="3">
    <source>
        <dbReference type="Google" id="ProtNLM"/>
    </source>
</evidence>
<proteinExistence type="predicted"/>
<accession>A0A1N7SND7</accession>
<evidence type="ECO:0000313" key="2">
    <source>
        <dbReference type="Proteomes" id="UP000195569"/>
    </source>
</evidence>
<dbReference type="InterPro" id="IPR011006">
    <property type="entry name" value="CheY-like_superfamily"/>
</dbReference>
<comment type="caution">
    <text evidence="1">The sequence shown here is derived from an EMBL/GenBank/DDBJ whole genome shotgun (WGS) entry which is preliminary data.</text>
</comment>